<keyword evidence="1" id="KW-0812">Transmembrane</keyword>
<reference evidence="2 3" key="1">
    <citation type="submission" date="2014-01" db="EMBL/GenBank/DDBJ databases">
        <authorList>
            <consortium name="Genome Consortium for Active Teaching"/>
            <person name="Sontag T.C."/>
            <person name="Newman J.D."/>
        </authorList>
    </citation>
    <scope>NUCLEOTIDE SEQUENCE [LARGE SCALE GENOMIC DNA]</scope>
    <source>
        <strain evidence="2 3">DSM 19056</strain>
    </source>
</reference>
<sequence>MKNLQDLQNKGTKLSKSKMRKIGGGLFGIFCITGILDGIPGNTHFSWGSCPKSVQPMGQN</sequence>
<protein>
    <submittedName>
        <fullName evidence="2">Uncharacterized protein</fullName>
    </submittedName>
</protein>
<feature type="transmembrane region" description="Helical" evidence="1">
    <location>
        <begin position="21"/>
        <end position="39"/>
    </location>
</feature>
<keyword evidence="1" id="KW-1133">Transmembrane helix</keyword>
<gene>
    <name evidence="2" type="ORF">AP75_05010</name>
</gene>
<evidence type="ECO:0000313" key="3">
    <source>
        <dbReference type="Proteomes" id="UP000197587"/>
    </source>
</evidence>
<dbReference type="RefSeq" id="WP_031501748.1">
    <property type="nucleotide sequence ID" value="NZ_JASZ02000007.1"/>
</dbReference>
<reference evidence="2 3" key="2">
    <citation type="submission" date="2017-05" db="EMBL/GenBank/DDBJ databases">
        <title>Genome of Chryseobacterium haifense.</title>
        <authorList>
            <person name="Newman J.D."/>
        </authorList>
    </citation>
    <scope>NUCLEOTIDE SEQUENCE [LARGE SCALE GENOMIC DNA]</scope>
    <source>
        <strain evidence="2 3">DSM 19056</strain>
    </source>
</reference>
<evidence type="ECO:0000256" key="1">
    <source>
        <dbReference type="SAM" id="Phobius"/>
    </source>
</evidence>
<dbReference type="AlphaFoldDB" id="A0A246BAD3"/>
<dbReference type="EMBL" id="JASZ02000007">
    <property type="protein sequence ID" value="OWK98648.1"/>
    <property type="molecule type" value="Genomic_DNA"/>
</dbReference>
<dbReference type="Proteomes" id="UP000197587">
    <property type="component" value="Unassembled WGS sequence"/>
</dbReference>
<comment type="caution">
    <text evidence="2">The sequence shown here is derived from an EMBL/GenBank/DDBJ whole genome shotgun (WGS) entry which is preliminary data.</text>
</comment>
<keyword evidence="3" id="KW-1185">Reference proteome</keyword>
<evidence type="ECO:0000313" key="2">
    <source>
        <dbReference type="EMBL" id="OWK98648.1"/>
    </source>
</evidence>
<organism evidence="2 3">
    <name type="scientific">Kaistella haifensis DSM 19056</name>
    <dbReference type="NCBI Taxonomy" id="1450526"/>
    <lineage>
        <taxon>Bacteria</taxon>
        <taxon>Pseudomonadati</taxon>
        <taxon>Bacteroidota</taxon>
        <taxon>Flavobacteriia</taxon>
        <taxon>Flavobacteriales</taxon>
        <taxon>Weeksellaceae</taxon>
        <taxon>Chryseobacterium group</taxon>
        <taxon>Kaistella</taxon>
    </lineage>
</organism>
<keyword evidence="1" id="KW-0472">Membrane</keyword>
<name>A0A246BAD3_9FLAO</name>
<accession>A0A246BAD3</accession>
<proteinExistence type="predicted"/>